<evidence type="ECO:0000313" key="4">
    <source>
        <dbReference type="Proteomes" id="UP000050909"/>
    </source>
</evidence>
<feature type="transmembrane region" description="Helical" evidence="1">
    <location>
        <begin position="252"/>
        <end position="273"/>
    </location>
</feature>
<dbReference type="Gene3D" id="3.90.550.10">
    <property type="entry name" value="Spore Coat Polysaccharide Biosynthesis Protein SpsA, Chain A"/>
    <property type="match status" value="1"/>
</dbReference>
<evidence type="ECO:0000256" key="1">
    <source>
        <dbReference type="SAM" id="Phobius"/>
    </source>
</evidence>
<keyword evidence="4" id="KW-1185">Reference proteome</keyword>
<keyword evidence="1" id="KW-1133">Transmembrane helix</keyword>
<feature type="domain" description="Glycosyltransferase 2-like" evidence="2">
    <location>
        <begin position="7"/>
        <end position="153"/>
    </location>
</feature>
<evidence type="ECO:0000313" key="3">
    <source>
        <dbReference type="EMBL" id="KRK38075.1"/>
    </source>
</evidence>
<feature type="transmembrane region" description="Helical" evidence="1">
    <location>
        <begin position="215"/>
        <end position="240"/>
    </location>
</feature>
<dbReference type="GO" id="GO:0016740">
    <property type="term" value="F:transferase activity"/>
    <property type="evidence" value="ECO:0007669"/>
    <property type="project" value="UniProtKB-KW"/>
</dbReference>
<accession>A0A0R1GUR6</accession>
<dbReference type="PATRIC" id="fig|1423722.3.peg.862"/>
<reference evidence="3 4" key="1">
    <citation type="journal article" date="2015" name="Genome Announc.">
        <title>Expanding the biotechnology potential of lactobacilli through comparative genomics of 213 strains and associated genera.</title>
        <authorList>
            <person name="Sun Z."/>
            <person name="Harris H.M."/>
            <person name="McCann A."/>
            <person name="Guo C."/>
            <person name="Argimon S."/>
            <person name="Zhang W."/>
            <person name="Yang X."/>
            <person name="Jeffery I.B."/>
            <person name="Cooney J.C."/>
            <person name="Kagawa T.F."/>
            <person name="Liu W."/>
            <person name="Song Y."/>
            <person name="Salvetti E."/>
            <person name="Wrobel A."/>
            <person name="Rasinkangas P."/>
            <person name="Parkhill J."/>
            <person name="Rea M.C."/>
            <person name="O'Sullivan O."/>
            <person name="Ritari J."/>
            <person name="Douillard F.P."/>
            <person name="Paul Ross R."/>
            <person name="Yang R."/>
            <person name="Briner A.E."/>
            <person name="Felis G.E."/>
            <person name="de Vos W.M."/>
            <person name="Barrangou R."/>
            <person name="Klaenhammer T.R."/>
            <person name="Caufield P.W."/>
            <person name="Cui Y."/>
            <person name="Zhang H."/>
            <person name="O'Toole P.W."/>
        </authorList>
    </citation>
    <scope>NUCLEOTIDE SEQUENCE [LARGE SCALE GENOMIC DNA]</scope>
    <source>
        <strain evidence="3 4">DSM 20534</strain>
    </source>
</reference>
<keyword evidence="1" id="KW-0472">Membrane</keyword>
<dbReference type="PANTHER" id="PTHR48090:SF8">
    <property type="entry name" value="GLYCOSYLTRANSFERASE CSBB-RELATED"/>
    <property type="match status" value="1"/>
</dbReference>
<keyword evidence="1" id="KW-0812">Transmembrane</keyword>
<keyword evidence="3" id="KW-0808">Transferase</keyword>
<comment type="caution">
    <text evidence="3">The sequence shown here is derived from an EMBL/GenBank/DDBJ whole genome shotgun (WGS) entry which is preliminary data.</text>
</comment>
<proteinExistence type="predicted"/>
<dbReference type="AlphaFoldDB" id="A0A0R1GUR6"/>
<dbReference type="Pfam" id="PF00535">
    <property type="entry name" value="Glycos_transf_2"/>
    <property type="match status" value="1"/>
</dbReference>
<gene>
    <name evidence="3" type="ORF">FC62_GL000846</name>
</gene>
<dbReference type="CDD" id="cd04187">
    <property type="entry name" value="DPM1_like_bac"/>
    <property type="match status" value="1"/>
</dbReference>
<dbReference type="SUPFAM" id="SSF53448">
    <property type="entry name" value="Nucleotide-diphospho-sugar transferases"/>
    <property type="match status" value="1"/>
</dbReference>
<dbReference type="PANTHER" id="PTHR48090">
    <property type="entry name" value="UNDECAPRENYL-PHOSPHATE 4-DEOXY-4-FORMAMIDO-L-ARABINOSE TRANSFERASE-RELATED"/>
    <property type="match status" value="1"/>
</dbReference>
<dbReference type="InterPro" id="IPR001173">
    <property type="entry name" value="Glyco_trans_2-like"/>
</dbReference>
<organism evidence="3 4">
    <name type="scientific">Amylolactobacillus amylotrophicus DSM 20534</name>
    <dbReference type="NCBI Taxonomy" id="1423722"/>
    <lineage>
        <taxon>Bacteria</taxon>
        <taxon>Bacillati</taxon>
        <taxon>Bacillota</taxon>
        <taxon>Bacilli</taxon>
        <taxon>Lactobacillales</taxon>
        <taxon>Lactobacillaceae</taxon>
        <taxon>Amylolactobacillus</taxon>
    </lineage>
</organism>
<name>A0A0R1GUR6_9LACO</name>
<dbReference type="GO" id="GO:0005886">
    <property type="term" value="C:plasma membrane"/>
    <property type="evidence" value="ECO:0007669"/>
    <property type="project" value="TreeGrafter"/>
</dbReference>
<dbReference type="EMBL" id="AZCV01000002">
    <property type="protein sequence ID" value="KRK38075.1"/>
    <property type="molecule type" value="Genomic_DNA"/>
</dbReference>
<evidence type="ECO:0000259" key="2">
    <source>
        <dbReference type="Pfam" id="PF00535"/>
    </source>
</evidence>
<dbReference type="InterPro" id="IPR050256">
    <property type="entry name" value="Glycosyltransferase_2"/>
</dbReference>
<sequence length="292" mass="33183">MPLFYTAISKVFSNIDYEIELLYVDDGSSDDTLNSIRKVQKLDPDHVHYLTFSRNFGKEAAMYAGLQNVTGDYVGIMDVDLQDPPELIPKMLAEIENNNYDVVGSRRVTRAGEPKIRSFFARMFYKLINKISETEIVDGARDFRIMTRQVVNSILTVTEYNRFSKGIFSWVGYKTKYLEYENRDRVAGETSWSFWKLLQYSIDGIISFSEAPLSIAVWVGLATSIGSLVAIFIIVIRTLLYGDPTAGWPSMVSIFLLVSGVILLSLGIIGKYIGKIFIEVKNRPVYIIKEKK</sequence>
<dbReference type="InterPro" id="IPR029044">
    <property type="entry name" value="Nucleotide-diphossugar_trans"/>
</dbReference>
<protein>
    <submittedName>
        <fullName evidence="3">Glycosyl transferase 2 family protein</fullName>
    </submittedName>
</protein>
<dbReference type="Proteomes" id="UP000050909">
    <property type="component" value="Unassembled WGS sequence"/>
</dbReference>